<name>A0ABW5XGT2_9MICO</name>
<sequence length="267" mass="28540">MTTPTQQPGAAVPQSGGFDAETLEQLSRDAAEIISRYPVKRSALLPMLHLVQSVDGYTSRRGIEFCAQQLELTTAEVSAVATFYTQYKRKPNGDYTIGVCTNTLCAVMGGDAIFDELSEHLGIGHDETTPDGKITLERVECNAGCDFAPVVMANWEFMDNQTPQSAVAMVDDLREGKDIRPSRGPDKVHTFKEVSRVLAGFNDGHADEGVGAGPASIRGTVIARENGWIGTDAASHPAQTPQNDEVAPETGDEGSSAQRPADEGADK</sequence>
<dbReference type="Gene3D" id="3.40.30.10">
    <property type="entry name" value="Glutaredoxin"/>
    <property type="match status" value="1"/>
</dbReference>
<dbReference type="EC" id="1.6.5.9" evidence="5"/>
<keyword evidence="6" id="KW-1185">Reference proteome</keyword>
<evidence type="ECO:0000256" key="3">
    <source>
        <dbReference type="ARBA" id="ARBA00023014"/>
    </source>
</evidence>
<proteinExistence type="predicted"/>
<dbReference type="PANTHER" id="PTHR10371">
    <property type="entry name" value="NADH DEHYDROGENASE UBIQUINONE FLAVOPROTEIN 2, MITOCHONDRIAL"/>
    <property type="match status" value="1"/>
</dbReference>
<dbReference type="RefSeq" id="WP_377467257.1">
    <property type="nucleotide sequence ID" value="NZ_JBHUOP010000005.1"/>
</dbReference>
<dbReference type="InterPro" id="IPR042128">
    <property type="entry name" value="NuoE_dom"/>
</dbReference>
<feature type="region of interest" description="Disordered" evidence="4">
    <location>
        <begin position="228"/>
        <end position="267"/>
    </location>
</feature>
<keyword evidence="2" id="KW-0408">Iron</keyword>
<dbReference type="EMBL" id="JBHUOP010000005">
    <property type="protein sequence ID" value="MFD2841312.1"/>
    <property type="molecule type" value="Genomic_DNA"/>
</dbReference>
<keyword evidence="3" id="KW-0411">Iron-sulfur</keyword>
<evidence type="ECO:0000313" key="5">
    <source>
        <dbReference type="EMBL" id="MFD2841312.1"/>
    </source>
</evidence>
<gene>
    <name evidence="5" type="primary">nuoE</name>
    <name evidence="5" type="ORF">ACFSYH_12135</name>
</gene>
<evidence type="ECO:0000256" key="2">
    <source>
        <dbReference type="ARBA" id="ARBA00023004"/>
    </source>
</evidence>
<dbReference type="Pfam" id="PF01257">
    <property type="entry name" value="2Fe-2S_thioredx"/>
    <property type="match status" value="1"/>
</dbReference>
<keyword evidence="5" id="KW-0560">Oxidoreductase</keyword>
<protein>
    <submittedName>
        <fullName evidence="5">NADH-quinone oxidoreductase subunit NuoE</fullName>
        <ecNumber evidence="5">1.6.5.9</ecNumber>
    </submittedName>
</protein>
<reference evidence="6" key="1">
    <citation type="journal article" date="2019" name="Int. J. Syst. Evol. Microbiol.">
        <title>The Global Catalogue of Microorganisms (GCM) 10K type strain sequencing project: providing services to taxonomists for standard genome sequencing and annotation.</title>
        <authorList>
            <consortium name="The Broad Institute Genomics Platform"/>
            <consortium name="The Broad Institute Genome Sequencing Center for Infectious Disease"/>
            <person name="Wu L."/>
            <person name="Ma J."/>
        </authorList>
    </citation>
    <scope>NUCLEOTIDE SEQUENCE [LARGE SCALE GENOMIC DNA]</scope>
    <source>
        <strain evidence="6">KCTC 33576</strain>
    </source>
</reference>
<dbReference type="InterPro" id="IPR036249">
    <property type="entry name" value="Thioredoxin-like_sf"/>
</dbReference>
<organism evidence="5 6">
    <name type="scientific">Populibacterium corticicola</name>
    <dbReference type="NCBI Taxonomy" id="1812826"/>
    <lineage>
        <taxon>Bacteria</taxon>
        <taxon>Bacillati</taxon>
        <taxon>Actinomycetota</taxon>
        <taxon>Actinomycetes</taxon>
        <taxon>Micrococcales</taxon>
        <taxon>Jonesiaceae</taxon>
        <taxon>Populibacterium</taxon>
    </lineage>
</organism>
<evidence type="ECO:0000256" key="4">
    <source>
        <dbReference type="SAM" id="MobiDB-lite"/>
    </source>
</evidence>
<evidence type="ECO:0000256" key="1">
    <source>
        <dbReference type="ARBA" id="ARBA00022723"/>
    </source>
</evidence>
<keyword evidence="1" id="KW-0479">Metal-binding</keyword>
<dbReference type="GO" id="GO:0050136">
    <property type="term" value="F:NADH dehydrogenase (quinone) (non-electrogenic) activity"/>
    <property type="evidence" value="ECO:0007669"/>
    <property type="project" value="UniProtKB-EC"/>
</dbReference>
<accession>A0ABW5XGT2</accession>
<comment type="caution">
    <text evidence="5">The sequence shown here is derived from an EMBL/GenBank/DDBJ whole genome shotgun (WGS) entry which is preliminary data.</text>
</comment>
<dbReference type="Proteomes" id="UP001597391">
    <property type="component" value="Unassembled WGS sequence"/>
</dbReference>
<dbReference type="NCBIfam" id="NF005721">
    <property type="entry name" value="PRK07539.1-1"/>
    <property type="match status" value="1"/>
</dbReference>
<dbReference type="Gene3D" id="1.10.10.1590">
    <property type="entry name" value="NADH-quinone oxidoreductase subunit E"/>
    <property type="match status" value="1"/>
</dbReference>
<dbReference type="CDD" id="cd03064">
    <property type="entry name" value="TRX_Fd_NuoE"/>
    <property type="match status" value="1"/>
</dbReference>
<dbReference type="PANTHER" id="PTHR10371:SF3">
    <property type="entry name" value="NADH DEHYDROGENASE [UBIQUINONE] FLAVOPROTEIN 2, MITOCHONDRIAL"/>
    <property type="match status" value="1"/>
</dbReference>
<evidence type="ECO:0000313" key="6">
    <source>
        <dbReference type="Proteomes" id="UP001597391"/>
    </source>
</evidence>
<dbReference type="InterPro" id="IPR041921">
    <property type="entry name" value="NuoE_N"/>
</dbReference>
<dbReference type="SUPFAM" id="SSF52833">
    <property type="entry name" value="Thioredoxin-like"/>
    <property type="match status" value="1"/>
</dbReference>